<proteinExistence type="predicted"/>
<dbReference type="Pfam" id="PF09353">
    <property type="entry name" value="DUF1995"/>
    <property type="match status" value="1"/>
</dbReference>
<dbReference type="InterPro" id="IPR018962">
    <property type="entry name" value="DUF1995"/>
</dbReference>
<organism evidence="2 3">
    <name type="scientific">Gracilariopsis chorda</name>
    <dbReference type="NCBI Taxonomy" id="448386"/>
    <lineage>
        <taxon>Eukaryota</taxon>
        <taxon>Rhodophyta</taxon>
        <taxon>Florideophyceae</taxon>
        <taxon>Rhodymeniophycidae</taxon>
        <taxon>Gracilariales</taxon>
        <taxon>Gracilariaceae</taxon>
        <taxon>Gracilariopsis</taxon>
    </lineage>
</organism>
<accession>A0A2V3IW13</accession>
<evidence type="ECO:0000313" key="2">
    <source>
        <dbReference type="EMBL" id="PXF46322.1"/>
    </source>
</evidence>
<dbReference type="PANTHER" id="PTHR34051:SF2">
    <property type="entry name" value="PROTEIN LPA3"/>
    <property type="match status" value="1"/>
</dbReference>
<dbReference type="PANTHER" id="PTHR34051">
    <property type="entry name" value="PROTEIN LOW PSII ACCUMULATION 3, CHLOROPLASTIC"/>
    <property type="match status" value="1"/>
</dbReference>
<protein>
    <submittedName>
        <fullName evidence="2">Protein LOW PSII ACCUMULATION 3, chloroplastic</fullName>
    </submittedName>
</protein>
<dbReference type="AlphaFoldDB" id="A0A2V3IW13"/>
<name>A0A2V3IW13_9FLOR</name>
<dbReference type="InterPro" id="IPR044687">
    <property type="entry name" value="LPA3"/>
</dbReference>
<dbReference type="STRING" id="448386.A0A2V3IW13"/>
<feature type="domain" description="DUF1995" evidence="1">
    <location>
        <begin position="65"/>
        <end position="315"/>
    </location>
</feature>
<reference evidence="2 3" key="1">
    <citation type="journal article" date="2018" name="Mol. Biol. Evol.">
        <title>Analysis of the draft genome of the red seaweed Gracilariopsis chorda provides insights into genome size evolution in Rhodophyta.</title>
        <authorList>
            <person name="Lee J."/>
            <person name="Yang E.C."/>
            <person name="Graf L."/>
            <person name="Yang J.H."/>
            <person name="Qiu H."/>
            <person name="Zel Zion U."/>
            <person name="Chan C.X."/>
            <person name="Stephens T.G."/>
            <person name="Weber A.P.M."/>
            <person name="Boo G.H."/>
            <person name="Boo S.M."/>
            <person name="Kim K.M."/>
            <person name="Shin Y."/>
            <person name="Jung M."/>
            <person name="Lee S.J."/>
            <person name="Yim H.S."/>
            <person name="Lee J.H."/>
            <person name="Bhattacharya D."/>
            <person name="Yoon H.S."/>
        </authorList>
    </citation>
    <scope>NUCLEOTIDE SEQUENCE [LARGE SCALE GENOMIC DNA]</scope>
    <source>
        <strain evidence="2 3">SKKU-2015</strain>
        <tissue evidence="2">Whole body</tissue>
    </source>
</reference>
<gene>
    <name evidence="2" type="ORF">BWQ96_03978</name>
</gene>
<sequence>MAFITAMPRTLLRQNLSSDTISSRKSNCWYRSIPQRRATTTVCATTNPADTESAPSKQVQLVPPPSTFYQAITQAQEATRAALNAGFRVLEIEFPPLPAAQLESSAVGAYDVSDANIRLVIDFAKKFAAQGKRIAMAFPDLVEKDRAVEMNNESEEPIENVRFSAIKDAKKGSFIERLWTNPEVEIAVREDDDMFIVLGASCQELPDVERLVNSVGERPVILFNLKLDTARGDLGLPAFPRKDLHFRFLSTVLPVYYLRTRTYSRSITRPPYVVNFSGALYKVYPGPYQVLLDTNAGNYERLSTLDERPPLGEVRDMLTDGMKIEGMVGRQGSVLSKGYKSMTWWEEDRTKAQSQNWRS</sequence>
<dbReference type="Proteomes" id="UP000247409">
    <property type="component" value="Unassembled WGS sequence"/>
</dbReference>
<evidence type="ECO:0000259" key="1">
    <source>
        <dbReference type="Pfam" id="PF09353"/>
    </source>
</evidence>
<dbReference type="OrthoDB" id="2082at2759"/>
<comment type="caution">
    <text evidence="2">The sequence shown here is derived from an EMBL/GenBank/DDBJ whole genome shotgun (WGS) entry which is preliminary data.</text>
</comment>
<keyword evidence="3" id="KW-1185">Reference proteome</keyword>
<dbReference type="EMBL" id="NBIV01000041">
    <property type="protein sequence ID" value="PXF46322.1"/>
    <property type="molecule type" value="Genomic_DNA"/>
</dbReference>
<evidence type="ECO:0000313" key="3">
    <source>
        <dbReference type="Proteomes" id="UP000247409"/>
    </source>
</evidence>